<name>A0ABV5G6P7_9MICC</name>
<dbReference type="Proteomes" id="UP001589575">
    <property type="component" value="Unassembled WGS sequence"/>
</dbReference>
<gene>
    <name evidence="1" type="ORF">ACFFX0_26630</name>
</gene>
<keyword evidence="2" id="KW-1185">Reference proteome</keyword>
<evidence type="ECO:0000313" key="2">
    <source>
        <dbReference type="Proteomes" id="UP001589575"/>
    </source>
</evidence>
<evidence type="ECO:0008006" key="3">
    <source>
        <dbReference type="Google" id="ProtNLM"/>
    </source>
</evidence>
<comment type="caution">
    <text evidence="1">The sequence shown here is derived from an EMBL/GenBank/DDBJ whole genome shotgun (WGS) entry which is preliminary data.</text>
</comment>
<proteinExistence type="predicted"/>
<dbReference type="EMBL" id="JBHMFI010000002">
    <property type="protein sequence ID" value="MFB9074571.1"/>
    <property type="molecule type" value="Genomic_DNA"/>
</dbReference>
<reference evidence="1 2" key="1">
    <citation type="submission" date="2024-09" db="EMBL/GenBank/DDBJ databases">
        <authorList>
            <person name="Sun Q."/>
            <person name="Mori K."/>
        </authorList>
    </citation>
    <scope>NUCLEOTIDE SEQUENCE [LARGE SCALE GENOMIC DNA]</scope>
    <source>
        <strain evidence="1 2">CCM 7609</strain>
    </source>
</reference>
<protein>
    <recommendedName>
        <fullName evidence="3">DUF1534 domain-containing protein</fullName>
    </recommendedName>
</protein>
<accession>A0ABV5G6P7</accession>
<evidence type="ECO:0000313" key="1">
    <source>
        <dbReference type="EMBL" id="MFB9074571.1"/>
    </source>
</evidence>
<sequence length="48" mass="5489">MPTNLMDRTAHRETPGDQCVRRSFASRSPEVCRRVRPYARYSSSMASA</sequence>
<organism evidence="1 2">
    <name type="scientific">Citricoccus parietis</name>
    <dbReference type="NCBI Taxonomy" id="592307"/>
    <lineage>
        <taxon>Bacteria</taxon>
        <taxon>Bacillati</taxon>
        <taxon>Actinomycetota</taxon>
        <taxon>Actinomycetes</taxon>
        <taxon>Micrococcales</taxon>
        <taxon>Micrococcaceae</taxon>
        <taxon>Citricoccus</taxon>
    </lineage>
</organism>